<organism evidence="2 3">
    <name type="scientific">Myotis davidii</name>
    <name type="common">David's myotis</name>
    <dbReference type="NCBI Taxonomy" id="225400"/>
    <lineage>
        <taxon>Eukaryota</taxon>
        <taxon>Metazoa</taxon>
        <taxon>Chordata</taxon>
        <taxon>Craniata</taxon>
        <taxon>Vertebrata</taxon>
        <taxon>Euteleostomi</taxon>
        <taxon>Mammalia</taxon>
        <taxon>Eutheria</taxon>
        <taxon>Laurasiatheria</taxon>
        <taxon>Chiroptera</taxon>
        <taxon>Yangochiroptera</taxon>
        <taxon>Vespertilionidae</taxon>
        <taxon>Myotis</taxon>
    </lineage>
</organism>
<gene>
    <name evidence="2" type="ORF">MDA_GLEAN10023408</name>
</gene>
<dbReference type="Proteomes" id="UP000010556">
    <property type="component" value="Unassembled WGS sequence"/>
</dbReference>
<evidence type="ECO:0000313" key="2">
    <source>
        <dbReference type="EMBL" id="ELK35657.1"/>
    </source>
</evidence>
<dbReference type="AlphaFoldDB" id="L5MBF6"/>
<sequence>MGLGGSKHSDRAAAVCSFGKTSLEAAGTLGPAAASAGPRTEHCLCHQASQDTEEADCETPGLPQPPPVVGITVTHLTRGLPAASDEMKNRLPANMTTRSKTFAIWQKGDSSRH</sequence>
<protein>
    <submittedName>
        <fullName evidence="2">Uncharacterized protein</fullName>
    </submittedName>
</protein>
<evidence type="ECO:0000256" key="1">
    <source>
        <dbReference type="SAM" id="MobiDB-lite"/>
    </source>
</evidence>
<feature type="region of interest" description="Disordered" evidence="1">
    <location>
        <begin position="90"/>
        <end position="113"/>
    </location>
</feature>
<keyword evidence="3" id="KW-1185">Reference proteome</keyword>
<proteinExistence type="predicted"/>
<accession>L5MBF6</accession>
<name>L5MBF6_MYODS</name>
<dbReference type="EMBL" id="KB102330">
    <property type="protein sequence ID" value="ELK35657.1"/>
    <property type="molecule type" value="Genomic_DNA"/>
</dbReference>
<evidence type="ECO:0000313" key="3">
    <source>
        <dbReference type="Proteomes" id="UP000010556"/>
    </source>
</evidence>
<reference evidence="3" key="1">
    <citation type="journal article" date="2013" name="Science">
        <title>Comparative analysis of bat genomes provides insight into the evolution of flight and immunity.</title>
        <authorList>
            <person name="Zhang G."/>
            <person name="Cowled C."/>
            <person name="Shi Z."/>
            <person name="Huang Z."/>
            <person name="Bishop-Lilly K.A."/>
            <person name="Fang X."/>
            <person name="Wynne J.W."/>
            <person name="Xiong Z."/>
            <person name="Baker M.L."/>
            <person name="Zhao W."/>
            <person name="Tachedjian M."/>
            <person name="Zhu Y."/>
            <person name="Zhou P."/>
            <person name="Jiang X."/>
            <person name="Ng J."/>
            <person name="Yang L."/>
            <person name="Wu L."/>
            <person name="Xiao J."/>
            <person name="Feng Y."/>
            <person name="Chen Y."/>
            <person name="Sun X."/>
            <person name="Zhang Y."/>
            <person name="Marsh G.A."/>
            <person name="Crameri G."/>
            <person name="Broder C.C."/>
            <person name="Frey K.G."/>
            <person name="Wang L.F."/>
            <person name="Wang J."/>
        </authorList>
    </citation>
    <scope>NUCLEOTIDE SEQUENCE [LARGE SCALE GENOMIC DNA]</scope>
</reference>